<protein>
    <submittedName>
        <fullName evidence="5">Uncharacterized protein</fullName>
    </submittedName>
</protein>
<dbReference type="Proteomes" id="UP000663860">
    <property type="component" value="Unassembled WGS sequence"/>
</dbReference>
<dbReference type="EMBL" id="CAJNON010000183">
    <property type="protein sequence ID" value="CAF1077859.1"/>
    <property type="molecule type" value="Genomic_DNA"/>
</dbReference>
<reference evidence="5" key="1">
    <citation type="submission" date="2021-02" db="EMBL/GenBank/DDBJ databases">
        <authorList>
            <person name="Nowell W R."/>
        </authorList>
    </citation>
    <scope>NUCLEOTIDE SEQUENCE</scope>
</reference>
<dbReference type="EMBL" id="CAJOAY010001559">
    <property type="protein sequence ID" value="CAF3858556.1"/>
    <property type="molecule type" value="Genomic_DNA"/>
</dbReference>
<dbReference type="EMBL" id="CAJOBB010000440">
    <property type="protein sequence ID" value="CAF3679870.1"/>
    <property type="molecule type" value="Genomic_DNA"/>
</dbReference>
<name>A0A818T4N9_9BILA</name>
<dbReference type="Proteomes" id="UP000663844">
    <property type="component" value="Unassembled WGS sequence"/>
</dbReference>
<dbReference type="EMBL" id="CAJOAZ010003127">
    <property type="protein sequence ID" value="CAF3986687.1"/>
    <property type="molecule type" value="Genomic_DNA"/>
</dbReference>
<dbReference type="Proteomes" id="UP000663845">
    <property type="component" value="Unassembled WGS sequence"/>
</dbReference>
<proteinExistence type="predicted"/>
<dbReference type="AlphaFoldDB" id="A0A818T4N9"/>
<gene>
    <name evidence="4" type="ORF">IZO911_LOCUS22797</name>
    <name evidence="3" type="ORF">JYZ213_LOCUS20957</name>
    <name evidence="5" type="ORF">KXQ929_LOCUS9595</name>
    <name evidence="6" type="ORF">OKA104_LOCUS21907</name>
    <name evidence="7" type="ORF">OXD698_LOCUS28703</name>
    <name evidence="2" type="ORF">VCS650_LOCUS18843</name>
</gene>
<sequence length="109" mass="11906">MYKLSLLLIIVGGLIFETEGFLGGLRRTCNCKAVSDTVHFPFHTWRISSCTFCSCNHPAMANCEQACQDMVRNYAKTGCGKTISGSKTVYKSDASGCRESVGKEVYTCA</sequence>
<keyword evidence="1" id="KW-0732">Signal</keyword>
<dbReference type="EMBL" id="CAJNOG010000225">
    <property type="protein sequence ID" value="CAF1093160.1"/>
    <property type="molecule type" value="Genomic_DNA"/>
</dbReference>
<evidence type="ECO:0000313" key="7">
    <source>
        <dbReference type="EMBL" id="CAF3986687.1"/>
    </source>
</evidence>
<evidence type="ECO:0000313" key="5">
    <source>
        <dbReference type="EMBL" id="CAF3679870.1"/>
    </source>
</evidence>
<dbReference type="Proteomes" id="UP000663881">
    <property type="component" value="Unassembled WGS sequence"/>
</dbReference>
<evidence type="ECO:0000313" key="3">
    <source>
        <dbReference type="EMBL" id="CAF1093160.1"/>
    </source>
</evidence>
<evidence type="ECO:0000313" key="6">
    <source>
        <dbReference type="EMBL" id="CAF3858556.1"/>
    </source>
</evidence>
<evidence type="ECO:0000313" key="2">
    <source>
        <dbReference type="EMBL" id="CAF1077859.1"/>
    </source>
</evidence>
<dbReference type="Proteomes" id="UP000663868">
    <property type="component" value="Unassembled WGS sequence"/>
</dbReference>
<comment type="caution">
    <text evidence="5">The sequence shown here is derived from an EMBL/GenBank/DDBJ whole genome shotgun (WGS) entry which is preliminary data.</text>
</comment>
<feature type="signal peptide" evidence="1">
    <location>
        <begin position="1"/>
        <end position="20"/>
    </location>
</feature>
<evidence type="ECO:0000256" key="1">
    <source>
        <dbReference type="SAM" id="SignalP"/>
    </source>
</evidence>
<dbReference type="Proteomes" id="UP000663891">
    <property type="component" value="Unassembled WGS sequence"/>
</dbReference>
<organism evidence="5 8">
    <name type="scientific">Adineta steineri</name>
    <dbReference type="NCBI Taxonomy" id="433720"/>
    <lineage>
        <taxon>Eukaryota</taxon>
        <taxon>Metazoa</taxon>
        <taxon>Spiralia</taxon>
        <taxon>Gnathifera</taxon>
        <taxon>Rotifera</taxon>
        <taxon>Eurotatoria</taxon>
        <taxon>Bdelloidea</taxon>
        <taxon>Adinetida</taxon>
        <taxon>Adinetidae</taxon>
        <taxon>Adineta</taxon>
    </lineage>
</organism>
<evidence type="ECO:0000313" key="4">
    <source>
        <dbReference type="EMBL" id="CAF1096537.1"/>
    </source>
</evidence>
<feature type="chain" id="PRO_5036414930" evidence="1">
    <location>
        <begin position="21"/>
        <end position="109"/>
    </location>
</feature>
<dbReference type="OrthoDB" id="9990417at2759"/>
<dbReference type="EMBL" id="CAJNOE010000258">
    <property type="protein sequence ID" value="CAF1096537.1"/>
    <property type="molecule type" value="Genomic_DNA"/>
</dbReference>
<evidence type="ECO:0000313" key="8">
    <source>
        <dbReference type="Proteomes" id="UP000663868"/>
    </source>
</evidence>
<accession>A0A818T4N9</accession>